<keyword evidence="1" id="KW-0812">Transmembrane</keyword>
<reference evidence="3" key="1">
    <citation type="submission" date="2016-10" db="EMBL/GenBank/DDBJ databases">
        <authorList>
            <person name="Varghese N."/>
            <person name="Submissions S."/>
        </authorList>
    </citation>
    <scope>NUCLEOTIDE SEQUENCE [LARGE SCALE GENOMIC DNA]</scope>
    <source>
        <strain evidence="3">CGMCC 1.10971</strain>
    </source>
</reference>
<keyword evidence="1" id="KW-0472">Membrane</keyword>
<sequence>MSEIACSHCARSFSEELGYCPHCKTPTVAQKEQNIIAAQKKFIRYFIALVVFCIIMILWLPR</sequence>
<evidence type="ECO:0008006" key="4">
    <source>
        <dbReference type="Google" id="ProtNLM"/>
    </source>
</evidence>
<keyword evidence="3" id="KW-1185">Reference proteome</keyword>
<protein>
    <recommendedName>
        <fullName evidence="4">C2H2-type domain-containing protein</fullName>
    </recommendedName>
</protein>
<organism evidence="2 3">
    <name type="scientific">Neptunomonas qingdaonensis</name>
    <dbReference type="NCBI Taxonomy" id="1045558"/>
    <lineage>
        <taxon>Bacteria</taxon>
        <taxon>Pseudomonadati</taxon>
        <taxon>Pseudomonadota</taxon>
        <taxon>Gammaproteobacteria</taxon>
        <taxon>Oceanospirillales</taxon>
        <taxon>Oceanospirillaceae</taxon>
        <taxon>Neptunomonas</taxon>
    </lineage>
</organism>
<feature type="transmembrane region" description="Helical" evidence="1">
    <location>
        <begin position="42"/>
        <end position="60"/>
    </location>
</feature>
<keyword evidence="1" id="KW-1133">Transmembrane helix</keyword>
<accession>A0A1I2UTE2</accession>
<dbReference type="OrthoDB" id="7871431at2"/>
<dbReference type="AlphaFoldDB" id="A0A1I2UTE2"/>
<evidence type="ECO:0000256" key="1">
    <source>
        <dbReference type="SAM" id="Phobius"/>
    </source>
</evidence>
<evidence type="ECO:0000313" key="3">
    <source>
        <dbReference type="Proteomes" id="UP000198623"/>
    </source>
</evidence>
<dbReference type="RefSeq" id="WP_090729573.1">
    <property type="nucleotide sequence ID" value="NZ_FOOU01000014.1"/>
</dbReference>
<name>A0A1I2UTE2_9GAMM</name>
<evidence type="ECO:0000313" key="2">
    <source>
        <dbReference type="EMBL" id="SFG80253.1"/>
    </source>
</evidence>
<dbReference type="EMBL" id="FOOU01000014">
    <property type="protein sequence ID" value="SFG80253.1"/>
    <property type="molecule type" value="Genomic_DNA"/>
</dbReference>
<gene>
    <name evidence="2" type="ORF">SAMN05216175_11433</name>
</gene>
<dbReference type="Proteomes" id="UP000198623">
    <property type="component" value="Unassembled WGS sequence"/>
</dbReference>
<proteinExistence type="predicted"/>